<keyword evidence="3" id="KW-1185">Reference proteome</keyword>
<reference evidence="2 3" key="1">
    <citation type="submission" date="2016-09" db="EMBL/GenBank/DDBJ databases">
        <authorList>
            <person name="Capua I."/>
            <person name="De Benedictis P."/>
            <person name="Joannis T."/>
            <person name="Lombin L.H."/>
            <person name="Cattoli G."/>
        </authorList>
    </citation>
    <scope>NUCLEOTIDE SEQUENCE [LARGE SCALE GENOMIC DNA]</scope>
    <source>
        <strain evidence="2 3">ISLP-3</strain>
    </source>
</reference>
<sequence>MPSSRRSSRRPYSEEYRPLDMDRATGGRRTEERRGEEWTVQSVRAGDKAYRCPGCNQEIAAGTPHVVAWANDSLFGAQAALADRRHWHSRCWGTP</sequence>
<evidence type="ECO:0000313" key="3">
    <source>
        <dbReference type="Proteomes" id="UP000199039"/>
    </source>
</evidence>
<evidence type="ECO:0000256" key="1">
    <source>
        <dbReference type="SAM" id="MobiDB-lite"/>
    </source>
</evidence>
<protein>
    <recommendedName>
        <fullName evidence="4">ATP/GTP-binding protein</fullName>
    </recommendedName>
</protein>
<dbReference type="RefSeq" id="WP_093185638.1">
    <property type="nucleotide sequence ID" value="NZ_FMYH01000008.1"/>
</dbReference>
<name>A0A1G6VGI2_9MICO</name>
<gene>
    <name evidence="2" type="ORF">SAMN05216410_3434</name>
</gene>
<dbReference type="Proteomes" id="UP000199039">
    <property type="component" value="Unassembled WGS sequence"/>
</dbReference>
<dbReference type="EMBL" id="FMYH01000008">
    <property type="protein sequence ID" value="SDD52790.1"/>
    <property type="molecule type" value="Genomic_DNA"/>
</dbReference>
<evidence type="ECO:0000313" key="2">
    <source>
        <dbReference type="EMBL" id="SDD52790.1"/>
    </source>
</evidence>
<accession>A0A1G6VGI2</accession>
<feature type="compositionally biased region" description="Basic and acidic residues" evidence="1">
    <location>
        <begin position="11"/>
        <end position="37"/>
    </location>
</feature>
<dbReference type="STRING" id="1814289.SAMN05216410_3434"/>
<proteinExistence type="predicted"/>
<feature type="region of interest" description="Disordered" evidence="1">
    <location>
        <begin position="1"/>
        <end position="40"/>
    </location>
</feature>
<dbReference type="AlphaFoldDB" id="A0A1G6VGI2"/>
<organism evidence="2 3">
    <name type="scientific">Sanguibacter gelidistatuariae</name>
    <dbReference type="NCBI Taxonomy" id="1814289"/>
    <lineage>
        <taxon>Bacteria</taxon>
        <taxon>Bacillati</taxon>
        <taxon>Actinomycetota</taxon>
        <taxon>Actinomycetes</taxon>
        <taxon>Micrococcales</taxon>
        <taxon>Sanguibacteraceae</taxon>
        <taxon>Sanguibacter</taxon>
    </lineage>
</organism>
<dbReference type="OrthoDB" id="3381577at2"/>
<evidence type="ECO:0008006" key="4">
    <source>
        <dbReference type="Google" id="ProtNLM"/>
    </source>
</evidence>